<organism evidence="3">
    <name type="scientific">uncultured Solirubrobacteraceae bacterium</name>
    <dbReference type="NCBI Taxonomy" id="1162706"/>
    <lineage>
        <taxon>Bacteria</taxon>
        <taxon>Bacillati</taxon>
        <taxon>Actinomycetota</taxon>
        <taxon>Thermoleophilia</taxon>
        <taxon>Solirubrobacterales</taxon>
        <taxon>Solirubrobacteraceae</taxon>
        <taxon>environmental samples</taxon>
    </lineage>
</organism>
<proteinExistence type="predicted"/>
<accession>A0A6J4THX5</accession>
<feature type="chain" id="PRO_5026692327" evidence="2">
    <location>
        <begin position="28"/>
        <end position="376"/>
    </location>
</feature>
<dbReference type="Gene3D" id="3.40.50.880">
    <property type="match status" value="1"/>
</dbReference>
<feature type="signal peptide" evidence="2">
    <location>
        <begin position="1"/>
        <end position="27"/>
    </location>
</feature>
<protein>
    <submittedName>
        <fullName evidence="3">Uncharacterized protein</fullName>
    </submittedName>
</protein>
<name>A0A6J4THX5_9ACTN</name>
<evidence type="ECO:0000256" key="2">
    <source>
        <dbReference type="SAM" id="SignalP"/>
    </source>
</evidence>
<gene>
    <name evidence="3" type="ORF">AVDCRST_MAG30-3249</name>
</gene>
<reference evidence="3" key="1">
    <citation type="submission" date="2020-02" db="EMBL/GenBank/DDBJ databases">
        <authorList>
            <person name="Meier V. D."/>
        </authorList>
    </citation>
    <scope>NUCLEOTIDE SEQUENCE</scope>
    <source>
        <strain evidence="3">AVDCRST_MAG30</strain>
    </source>
</reference>
<dbReference type="AlphaFoldDB" id="A0A6J4THX5"/>
<dbReference type="EMBL" id="CADCVS010000420">
    <property type="protein sequence ID" value="CAA9524324.1"/>
    <property type="molecule type" value="Genomic_DNA"/>
</dbReference>
<evidence type="ECO:0000313" key="3">
    <source>
        <dbReference type="EMBL" id="CAA9524324.1"/>
    </source>
</evidence>
<keyword evidence="2" id="KW-0732">Signal</keyword>
<feature type="region of interest" description="Disordered" evidence="1">
    <location>
        <begin position="357"/>
        <end position="376"/>
    </location>
</feature>
<dbReference type="InterPro" id="IPR029062">
    <property type="entry name" value="Class_I_gatase-like"/>
</dbReference>
<evidence type="ECO:0000256" key="1">
    <source>
        <dbReference type="SAM" id="MobiDB-lite"/>
    </source>
</evidence>
<sequence length="376" mass="38778">MTAAGRLVASCAAALTTLLLSAAVASAAPGGVFVTGHDPDFHAHLGGNAAGAQHIIQRAVAYTTHGHPSPSMLLVTSLTDGGHGHSDPRLGVKAAGFTFDVADYGSGMDGALDLRTVDFEDYDVVLVASDFGGWLSQLELDALNARGDDIRTFVNRGGGLVALSESGLQNQLTARNRFDFLPFLIVGVPSQPSPFGHTLEKAGVDMGLTTADIDGNQDHTYFTQYTGMEVVDRYSDGQVASVATQLYVTPGGATPVPPPGLNRPPVCTGVTVSPDEIAWTPGLGSVPVAVDGGSDPDGDPVTLRITDVVQDVAGARVPADWQAGATAEEALLRIRRPKQGEGRSYLVSFEAGDGNGGTCTGEAPIAVPPVARGNPR</sequence>